<evidence type="ECO:0000313" key="1">
    <source>
        <dbReference type="EMBL" id="CBH95872.1"/>
    </source>
</evidence>
<name>E6PLS1_9ZZZZ</name>
<accession>E6PLS1</accession>
<dbReference type="EMBL" id="CABM01000014">
    <property type="protein sequence ID" value="CBH95872.1"/>
    <property type="molecule type" value="Genomic_DNA"/>
</dbReference>
<proteinExistence type="predicted"/>
<organism evidence="1">
    <name type="scientific">mine drainage metagenome</name>
    <dbReference type="NCBI Taxonomy" id="410659"/>
    <lineage>
        <taxon>unclassified sequences</taxon>
        <taxon>metagenomes</taxon>
        <taxon>ecological metagenomes</taxon>
    </lineage>
</organism>
<sequence>MARSQGCLGAASREAAGAMGAVDTGGDSPLGTETPLEAWHRVDSSVRFLSEPNWLISLKSVLGVKR</sequence>
<comment type="caution">
    <text evidence="1">The sequence shown here is derived from an EMBL/GenBank/DDBJ whole genome shotgun (WGS) entry which is preliminary data.</text>
</comment>
<gene>
    <name evidence="1" type="ORF">CARN2_2143</name>
</gene>
<reference evidence="1" key="1">
    <citation type="submission" date="2009-10" db="EMBL/GenBank/DDBJ databases">
        <title>Diversity of trophic interactions inside an arsenic-rich microbial ecosystem.</title>
        <authorList>
            <person name="Bertin P.N."/>
            <person name="Heinrich-Salmeron A."/>
            <person name="Pelletier E."/>
            <person name="Goulhen-Chollet F."/>
            <person name="Arsene-Ploetze F."/>
            <person name="Gallien S."/>
            <person name="Calteau A."/>
            <person name="Vallenet D."/>
            <person name="Casiot C."/>
            <person name="Chane-Woon-Ming B."/>
            <person name="Giloteaux L."/>
            <person name="Barakat M."/>
            <person name="Bonnefoy V."/>
            <person name="Bruneel O."/>
            <person name="Chandler M."/>
            <person name="Cleiss J."/>
            <person name="Duran R."/>
            <person name="Elbaz-Poulichet F."/>
            <person name="Fonknechten N."/>
            <person name="Lauga B."/>
            <person name="Mornico D."/>
            <person name="Ortet P."/>
            <person name="Schaeffer C."/>
            <person name="Siguier P."/>
            <person name="Alexander Thil Smith A."/>
            <person name="Van Dorsselaer A."/>
            <person name="Weissenbach J."/>
            <person name="Medigue C."/>
            <person name="Le Paslier D."/>
        </authorList>
    </citation>
    <scope>NUCLEOTIDE SEQUENCE</scope>
</reference>
<dbReference type="AlphaFoldDB" id="E6PLS1"/>
<protein>
    <submittedName>
        <fullName evidence="1">Uncharacterized protein</fullName>
    </submittedName>
</protein>